<feature type="chain" id="PRO_5043550631" evidence="1">
    <location>
        <begin position="24"/>
        <end position="87"/>
    </location>
</feature>
<dbReference type="InterPro" id="IPR027417">
    <property type="entry name" value="P-loop_NTPase"/>
</dbReference>
<dbReference type="Proteomes" id="UP001497516">
    <property type="component" value="Chromosome 8"/>
</dbReference>
<keyword evidence="3" id="KW-1185">Reference proteome</keyword>
<proteinExistence type="predicted"/>
<gene>
    <name evidence="2" type="ORF">LTRI10_LOCUS48565</name>
</gene>
<dbReference type="AlphaFoldDB" id="A0AAV2GE88"/>
<accession>A0AAV2GE88</accession>
<dbReference type="Gene3D" id="3.40.50.300">
    <property type="entry name" value="P-loop containing nucleotide triphosphate hydrolases"/>
    <property type="match status" value="1"/>
</dbReference>
<keyword evidence="1" id="KW-0732">Signal</keyword>
<feature type="signal peptide" evidence="1">
    <location>
        <begin position="1"/>
        <end position="23"/>
    </location>
</feature>
<evidence type="ECO:0000313" key="2">
    <source>
        <dbReference type="EMBL" id="CAL1409023.1"/>
    </source>
</evidence>
<name>A0AAV2GE88_9ROSI</name>
<evidence type="ECO:0000313" key="3">
    <source>
        <dbReference type="Proteomes" id="UP001497516"/>
    </source>
</evidence>
<protein>
    <submittedName>
        <fullName evidence="2">Uncharacterized protein</fullName>
    </submittedName>
</protein>
<organism evidence="2 3">
    <name type="scientific">Linum trigynum</name>
    <dbReference type="NCBI Taxonomy" id="586398"/>
    <lineage>
        <taxon>Eukaryota</taxon>
        <taxon>Viridiplantae</taxon>
        <taxon>Streptophyta</taxon>
        <taxon>Embryophyta</taxon>
        <taxon>Tracheophyta</taxon>
        <taxon>Spermatophyta</taxon>
        <taxon>Magnoliopsida</taxon>
        <taxon>eudicotyledons</taxon>
        <taxon>Gunneridae</taxon>
        <taxon>Pentapetalae</taxon>
        <taxon>rosids</taxon>
        <taxon>fabids</taxon>
        <taxon>Malpighiales</taxon>
        <taxon>Linaceae</taxon>
        <taxon>Linum</taxon>
    </lineage>
</organism>
<sequence>MSELMALFLFLIVKLQLHDSTKTKVDSLSTRSCGLGINLATADTVILYASLTKASREETTEEALDLAVQRAKSKGLCKTGDFVVALH</sequence>
<reference evidence="2 3" key="1">
    <citation type="submission" date="2024-04" db="EMBL/GenBank/DDBJ databases">
        <authorList>
            <person name="Fracassetti M."/>
        </authorList>
    </citation>
    <scope>NUCLEOTIDE SEQUENCE [LARGE SCALE GENOMIC DNA]</scope>
</reference>
<dbReference type="EMBL" id="OZ034821">
    <property type="protein sequence ID" value="CAL1409023.1"/>
    <property type="molecule type" value="Genomic_DNA"/>
</dbReference>
<evidence type="ECO:0000256" key="1">
    <source>
        <dbReference type="SAM" id="SignalP"/>
    </source>
</evidence>